<feature type="transmembrane region" description="Helical" evidence="1">
    <location>
        <begin position="333"/>
        <end position="353"/>
    </location>
</feature>
<sequence length="424" mass="48721">MPRKVLNLRELLSLKPEEKDQPLRLVHKFSTRDPVEIIIADYTDLAVRVSGEYFGDICFYGCNLNYADFKDLHIEGELVFDQNTSISLRLTFFRCNIKLGLTIFSFGDDHKSSVDLKCFDTKFGSNFKLIGVVFDGGQIARCDFSGPFELISVKIRGVLKIHGCNFNEPSVVFNSAIEGVFSVTETVFCHNLLLRGSSFNEHVSIIEVRFLKGFDLYSSIFNNGLAFLENDLSFSVNYSSENKLFASNVDYDYSISTVQFQETFRVIKKLSLENGDPYEASKYGQFEARAKQNATWVKFKGGDWAKWRIKLRTLQDYLILGLNSISNRHKTSWLRAVVFTLVVVVVFFVLILISGQFEGRWLTGDEYTMLFIGLLNPLHKLDLYDGLSSFVFETNAFVYILDFFARLFVGYGYYQFVQAFRRFK</sequence>
<dbReference type="KEGG" id="chyd:H4K34_01805"/>
<gene>
    <name evidence="2" type="ORF">H4K34_01805</name>
</gene>
<reference evidence="2 3" key="1">
    <citation type="submission" date="2020-08" db="EMBL/GenBank/DDBJ databases">
        <title>Croceimicrobium hydrocarbonivorans gen. nov., sp. nov., a novel marine bacterium isolated from a bacterial consortium that degrades polyethylene terephthalate.</title>
        <authorList>
            <person name="Liu R."/>
        </authorList>
    </citation>
    <scope>NUCLEOTIDE SEQUENCE [LARGE SCALE GENOMIC DNA]</scope>
    <source>
        <strain evidence="2 3">A20-9</strain>
    </source>
</reference>
<proteinExistence type="predicted"/>
<organism evidence="2 3">
    <name type="scientific">Croceimicrobium hydrocarbonivorans</name>
    <dbReference type="NCBI Taxonomy" id="2761580"/>
    <lineage>
        <taxon>Bacteria</taxon>
        <taxon>Pseudomonadati</taxon>
        <taxon>Bacteroidota</taxon>
        <taxon>Flavobacteriia</taxon>
        <taxon>Flavobacteriales</taxon>
        <taxon>Owenweeksiaceae</taxon>
        <taxon>Croceimicrobium</taxon>
    </lineage>
</organism>
<dbReference type="Proteomes" id="UP000516305">
    <property type="component" value="Chromosome"/>
</dbReference>
<keyword evidence="1" id="KW-0472">Membrane</keyword>
<dbReference type="RefSeq" id="WP_210759129.1">
    <property type="nucleotide sequence ID" value="NZ_CP060139.1"/>
</dbReference>
<keyword evidence="1" id="KW-1133">Transmembrane helix</keyword>
<name>A0A7H0VFV4_9FLAO</name>
<feature type="transmembrane region" description="Helical" evidence="1">
    <location>
        <begin position="396"/>
        <end position="414"/>
    </location>
</feature>
<keyword evidence="1" id="KW-0812">Transmembrane</keyword>
<evidence type="ECO:0000313" key="2">
    <source>
        <dbReference type="EMBL" id="QNR24602.1"/>
    </source>
</evidence>
<evidence type="ECO:0008006" key="4">
    <source>
        <dbReference type="Google" id="ProtNLM"/>
    </source>
</evidence>
<evidence type="ECO:0000256" key="1">
    <source>
        <dbReference type="SAM" id="Phobius"/>
    </source>
</evidence>
<accession>A0A7H0VFV4</accession>
<dbReference type="AlphaFoldDB" id="A0A7H0VFV4"/>
<protein>
    <recommendedName>
        <fullName evidence="4">Pentapeptide repeat-containing protein</fullName>
    </recommendedName>
</protein>
<evidence type="ECO:0000313" key="3">
    <source>
        <dbReference type="Proteomes" id="UP000516305"/>
    </source>
</evidence>
<dbReference type="EMBL" id="CP060139">
    <property type="protein sequence ID" value="QNR24602.1"/>
    <property type="molecule type" value="Genomic_DNA"/>
</dbReference>
<keyword evidence="3" id="KW-1185">Reference proteome</keyword>